<comment type="caution">
    <text evidence="1">The sequence shown here is derived from an EMBL/GenBank/DDBJ whole genome shotgun (WGS) entry which is preliminary data.</text>
</comment>
<accession>A0A1F5JVZ6</accession>
<organism evidence="1 2">
    <name type="scientific">Candidatus Daviesbacteria bacterium RIFCSPHIGHO2_02_FULL_36_13</name>
    <dbReference type="NCBI Taxonomy" id="1797768"/>
    <lineage>
        <taxon>Bacteria</taxon>
        <taxon>Candidatus Daviesiibacteriota</taxon>
    </lineage>
</organism>
<evidence type="ECO:0000313" key="1">
    <source>
        <dbReference type="EMBL" id="OGE32846.1"/>
    </source>
</evidence>
<name>A0A1F5JVZ6_9BACT</name>
<evidence type="ECO:0000313" key="2">
    <source>
        <dbReference type="Proteomes" id="UP000176902"/>
    </source>
</evidence>
<protein>
    <submittedName>
        <fullName evidence="1">Uncharacterized protein</fullName>
    </submittedName>
</protein>
<reference evidence="1 2" key="1">
    <citation type="journal article" date="2016" name="Nat. Commun.">
        <title>Thousands of microbial genomes shed light on interconnected biogeochemical processes in an aquifer system.</title>
        <authorList>
            <person name="Anantharaman K."/>
            <person name="Brown C.T."/>
            <person name="Hug L.A."/>
            <person name="Sharon I."/>
            <person name="Castelle C.J."/>
            <person name="Probst A.J."/>
            <person name="Thomas B.C."/>
            <person name="Singh A."/>
            <person name="Wilkins M.J."/>
            <person name="Karaoz U."/>
            <person name="Brodie E.L."/>
            <person name="Williams K.H."/>
            <person name="Hubbard S.S."/>
            <person name="Banfield J.F."/>
        </authorList>
    </citation>
    <scope>NUCLEOTIDE SEQUENCE [LARGE SCALE GENOMIC DNA]</scope>
</reference>
<sequence>MPVTILPERNLALSPFLALSDLISLSSWAKPARIVSTNFSVGLSPVGSVEEMIVTPFSDSFFLIAK</sequence>
<dbReference type="AlphaFoldDB" id="A0A1F5JVZ6"/>
<dbReference type="Proteomes" id="UP000176902">
    <property type="component" value="Unassembled WGS sequence"/>
</dbReference>
<dbReference type="EMBL" id="MFCV01000020">
    <property type="protein sequence ID" value="OGE32846.1"/>
    <property type="molecule type" value="Genomic_DNA"/>
</dbReference>
<gene>
    <name evidence="1" type="ORF">A3C59_04455</name>
</gene>
<proteinExistence type="predicted"/>